<dbReference type="PANTHER" id="PTHR16305">
    <property type="entry name" value="TESTICULAR SOLUBLE ADENYLYL CYCLASE"/>
    <property type="match status" value="1"/>
</dbReference>
<dbReference type="Gene3D" id="3.40.50.300">
    <property type="entry name" value="P-loop containing nucleotide triphosphate hydrolases"/>
    <property type="match status" value="1"/>
</dbReference>
<evidence type="ECO:0000313" key="4">
    <source>
        <dbReference type="EMBL" id="KOG55227.1"/>
    </source>
</evidence>
<dbReference type="InterPro" id="IPR041664">
    <property type="entry name" value="AAA_16"/>
</dbReference>
<dbReference type="eggNOG" id="COG3899">
    <property type="taxonomic scope" value="Bacteria"/>
</dbReference>
<comment type="caution">
    <text evidence="4">The sequence shown here is derived from an EMBL/GenBank/DDBJ whole genome shotgun (WGS) entry which is preliminary data.</text>
</comment>
<evidence type="ECO:0000259" key="3">
    <source>
        <dbReference type="Pfam" id="PF13191"/>
    </source>
</evidence>
<keyword evidence="1" id="KW-0547">Nucleotide-binding</keyword>
<gene>
    <name evidence="4" type="ORF">ADK75_11485</name>
</gene>
<dbReference type="EMBL" id="LGUV01000108">
    <property type="protein sequence ID" value="KOG55227.1"/>
    <property type="molecule type" value="Genomic_DNA"/>
</dbReference>
<dbReference type="OrthoDB" id="5476461at2"/>
<dbReference type="PANTHER" id="PTHR16305:SF35">
    <property type="entry name" value="TRANSCRIPTIONAL ACTIVATOR DOMAIN"/>
    <property type="match status" value="1"/>
</dbReference>
<proteinExistence type="predicted"/>
<dbReference type="InterPro" id="IPR027417">
    <property type="entry name" value="P-loop_NTPase"/>
</dbReference>
<organism evidence="4 5">
    <name type="scientific">Streptomyces virginiae</name>
    <name type="common">Streptomyces cinnamonensis</name>
    <dbReference type="NCBI Taxonomy" id="1961"/>
    <lineage>
        <taxon>Bacteria</taxon>
        <taxon>Bacillati</taxon>
        <taxon>Actinomycetota</taxon>
        <taxon>Actinomycetes</taxon>
        <taxon>Kitasatosporales</taxon>
        <taxon>Streptomycetaceae</taxon>
        <taxon>Streptomyces</taxon>
    </lineage>
</organism>
<dbReference type="SUPFAM" id="SSF52540">
    <property type="entry name" value="P-loop containing nucleoside triphosphate hydrolases"/>
    <property type="match status" value="1"/>
</dbReference>
<dbReference type="AlphaFoldDB" id="A0A0L8MXT4"/>
<protein>
    <recommendedName>
        <fullName evidence="3">Orc1-like AAA ATPase domain-containing protein</fullName>
    </recommendedName>
</protein>
<reference evidence="5" key="1">
    <citation type="submission" date="2015-07" db="EMBL/GenBank/DDBJ databases">
        <authorList>
            <consortium name="Consortium for Microbial Forensics and Genomics (microFORGE)"/>
            <person name="Knight B.M."/>
            <person name="Roberts D.P."/>
            <person name="Lin D."/>
            <person name="Hari K."/>
            <person name="Fletcher J."/>
            <person name="Melcher U."/>
            <person name="Blagden T."/>
            <person name="Winegar R.A."/>
        </authorList>
    </citation>
    <scope>NUCLEOTIDE SEQUENCE [LARGE SCALE GENOMIC DNA]</scope>
    <source>
        <strain evidence="5">NRRL B-1447</strain>
    </source>
</reference>
<dbReference type="GO" id="GO:0004016">
    <property type="term" value="F:adenylate cyclase activity"/>
    <property type="evidence" value="ECO:0007669"/>
    <property type="project" value="TreeGrafter"/>
</dbReference>
<evidence type="ECO:0000256" key="1">
    <source>
        <dbReference type="ARBA" id="ARBA00022741"/>
    </source>
</evidence>
<dbReference type="RefSeq" id="WP_053170061.1">
    <property type="nucleotide sequence ID" value="NZ_LGUV01000108.1"/>
</dbReference>
<dbReference type="SUPFAM" id="SSF48452">
    <property type="entry name" value="TPR-like"/>
    <property type="match status" value="1"/>
</dbReference>
<dbReference type="GO" id="GO:0005524">
    <property type="term" value="F:ATP binding"/>
    <property type="evidence" value="ECO:0007669"/>
    <property type="project" value="UniProtKB-KW"/>
</dbReference>
<dbReference type="Gene3D" id="1.25.40.10">
    <property type="entry name" value="Tetratricopeptide repeat domain"/>
    <property type="match status" value="1"/>
</dbReference>
<feature type="domain" description="Orc1-like AAA ATPase" evidence="3">
    <location>
        <begin position="13"/>
        <end position="184"/>
    </location>
</feature>
<accession>A0A0L8MXT4</accession>
<sequence>MTDRRTRTRRTMVERDAELAIVDEALDELTGPGPDAGGALLAFSGPAGLGKTTLLAELRRRAHARNCTVLAARGGEQEQSQPFHVARQLIQPQLAGTSEQELRAALGSWYSIVGPALGLCAPEQGVPPDPQGLRDGLDWVLTHLVVKRAPVTLVLDDAHWADPESLGWLAAFAPRAEHLPLLLVVAYRPDELPAHADAFRTLPGRAGQRPLPLAPLTPAAVATLVREAVGAHADDAFCQEAWAVTTGNPFEAVELAAKVRGKGLTPVEANAPQLRDLAAAQRGSGLVARLERLGPSTVRFAWACAVLGTAIPQALAARVAALGAEEAVGATRRLRDARILSAAAAEEADAEAGLEFVHPLIATAIYRAIPDALRVALHGKAAAAVVDAGLGSSAAARHLLETHPESDPWVVRTLREAAGENLRAGAPEAARRQLARALLEPPDFDERAAVLYELGCASLLTEPANTVNHLRAALAEPSDDPALRQGIVIRLAQVLAHSDRLAEASESLAREIPYTQDVRARLRLQSEQFMWDAFNAAETDSPARSRRLTRLADRLTGRDLTERYIIGLRAWDACLRGEPVDVVLHHAGRVLEQPFSWAHEDRGFEVPVLAAMVHMYADRPGRAEELFEAGTAEFERHGWRGAHLSFAYSLRAYVRYRRGRLVEAEELARAGLRLAERVGRRTPVHWYAIAILLTTLLARGRPEEAWELAREHEYGSPFPAAVVFPDSQTVYAELLLSRGEVQAAIVELEAVDRRLTPRGIQNPAWCPWQLHLARAVAADDPQRARALADDAVRRARAFGAASAIGHALRVAAQVAEPADRAGLLQEAVALLSASPASYELACALAALGTELHDRDLLIQAVVTARECGADGLAAQTAETLLGLGGALPSGPARQDGLTEEEIRAADLAVRAEKEPVTETVVLPAPDWALSAACRKLGTDRPGLRAALEAFARSST</sequence>
<dbReference type="InterPro" id="IPR011990">
    <property type="entry name" value="TPR-like_helical_dom_sf"/>
</dbReference>
<keyword evidence="2" id="KW-0067">ATP-binding</keyword>
<dbReference type="Proteomes" id="UP000037084">
    <property type="component" value="Unassembled WGS sequence"/>
</dbReference>
<evidence type="ECO:0000256" key="2">
    <source>
        <dbReference type="ARBA" id="ARBA00022840"/>
    </source>
</evidence>
<evidence type="ECO:0000313" key="5">
    <source>
        <dbReference type="Proteomes" id="UP000037084"/>
    </source>
</evidence>
<dbReference type="GO" id="GO:0005737">
    <property type="term" value="C:cytoplasm"/>
    <property type="evidence" value="ECO:0007669"/>
    <property type="project" value="TreeGrafter"/>
</dbReference>
<dbReference type="Pfam" id="PF13191">
    <property type="entry name" value="AAA_16"/>
    <property type="match status" value="1"/>
</dbReference>
<name>A0A0L8MXT4_STRVG</name>
<dbReference type="PATRIC" id="fig|1961.12.peg.2664"/>